<keyword evidence="4 6" id="KW-0554">One-carbon metabolism</keyword>
<proteinExistence type="inferred from homology"/>
<dbReference type="RefSeq" id="WP_369667509.1">
    <property type="nucleotide sequence ID" value="NZ_JBDKXB010000016.1"/>
</dbReference>
<dbReference type="SUPFAM" id="SSF55620">
    <property type="entry name" value="Tetrahydrobiopterin biosynthesis enzymes-like"/>
    <property type="match status" value="1"/>
</dbReference>
<accession>A0ABV4BIH0</accession>
<reference evidence="8 9" key="1">
    <citation type="submission" date="2024-05" db="EMBL/GenBank/DDBJ databases">
        <title>Genome Sequence and Characterization of the New Strain Purple Sulfur Bacterium of Genus Thioalkalicoccus.</title>
        <authorList>
            <person name="Bryantseva I.A."/>
            <person name="Kyndt J.A."/>
            <person name="Imhoff J.F."/>
        </authorList>
    </citation>
    <scope>NUCLEOTIDE SEQUENCE [LARGE SCALE GENOMIC DNA]</scope>
    <source>
        <strain evidence="8 9">Um2</strain>
    </source>
</reference>
<evidence type="ECO:0000256" key="2">
    <source>
        <dbReference type="ARBA" id="ARBA00005080"/>
    </source>
</evidence>
<evidence type="ECO:0000256" key="1">
    <source>
        <dbReference type="ARBA" id="ARBA00001052"/>
    </source>
</evidence>
<dbReference type="InterPro" id="IPR020602">
    <property type="entry name" value="GTP_CycHdrlase_I_dom"/>
</dbReference>
<dbReference type="HAMAP" id="MF_00223">
    <property type="entry name" value="FolE"/>
    <property type="match status" value="1"/>
</dbReference>
<evidence type="ECO:0000256" key="5">
    <source>
        <dbReference type="ARBA" id="ARBA00022801"/>
    </source>
</evidence>
<keyword evidence="6" id="KW-0342">GTP-binding</keyword>
<dbReference type="EMBL" id="JBDKXB010000016">
    <property type="protein sequence ID" value="MEY6433122.1"/>
    <property type="molecule type" value="Genomic_DNA"/>
</dbReference>
<evidence type="ECO:0000259" key="7">
    <source>
        <dbReference type="Pfam" id="PF01227"/>
    </source>
</evidence>
<organism evidence="8 9">
    <name type="scientific">Thioalkalicoccus limnaeus</name>
    <dbReference type="NCBI Taxonomy" id="120681"/>
    <lineage>
        <taxon>Bacteria</taxon>
        <taxon>Pseudomonadati</taxon>
        <taxon>Pseudomonadota</taxon>
        <taxon>Gammaproteobacteria</taxon>
        <taxon>Chromatiales</taxon>
        <taxon>Chromatiaceae</taxon>
        <taxon>Thioalkalicoccus</taxon>
    </lineage>
</organism>
<keyword evidence="6" id="KW-0479">Metal-binding</keyword>
<evidence type="ECO:0000256" key="6">
    <source>
        <dbReference type="HAMAP-Rule" id="MF_00223"/>
    </source>
</evidence>
<dbReference type="Gene3D" id="3.30.1130.10">
    <property type="match status" value="1"/>
</dbReference>
<dbReference type="PROSITE" id="PS00860">
    <property type="entry name" value="GTP_CYCLOHYDROL_1_2"/>
    <property type="match status" value="1"/>
</dbReference>
<keyword evidence="6" id="KW-0547">Nucleotide-binding</keyword>
<comment type="similarity">
    <text evidence="3 6">Belongs to the GTP cyclohydrolase I family.</text>
</comment>
<gene>
    <name evidence="6 8" type="primary">folE</name>
    <name evidence="8" type="ORF">ABC977_11990</name>
</gene>
<evidence type="ECO:0000313" key="8">
    <source>
        <dbReference type="EMBL" id="MEY6433122.1"/>
    </source>
</evidence>
<evidence type="ECO:0000256" key="4">
    <source>
        <dbReference type="ARBA" id="ARBA00022563"/>
    </source>
</evidence>
<protein>
    <recommendedName>
        <fullName evidence="6">GTP cyclohydrolase 1</fullName>
        <ecNumber evidence="6">3.5.4.16</ecNumber>
    </recommendedName>
    <alternativeName>
        <fullName evidence="6">GTP cyclohydrolase I</fullName>
        <shortName evidence="6">GTP-CH-I</shortName>
    </alternativeName>
</protein>
<dbReference type="GO" id="GO:0003934">
    <property type="term" value="F:GTP cyclohydrolase I activity"/>
    <property type="evidence" value="ECO:0007669"/>
    <property type="project" value="UniProtKB-EC"/>
</dbReference>
<dbReference type="InterPro" id="IPR043134">
    <property type="entry name" value="GTP-CH-I_N"/>
</dbReference>
<dbReference type="InterPro" id="IPR043133">
    <property type="entry name" value="GTP-CH-I_C/QueF"/>
</dbReference>
<dbReference type="Proteomes" id="UP001564408">
    <property type="component" value="Unassembled WGS sequence"/>
</dbReference>
<name>A0ABV4BIH0_9GAMM</name>
<comment type="catalytic activity">
    <reaction evidence="1 6">
        <text>GTP + H2O = 7,8-dihydroneopterin 3'-triphosphate + formate + H(+)</text>
        <dbReference type="Rhea" id="RHEA:17473"/>
        <dbReference type="ChEBI" id="CHEBI:15377"/>
        <dbReference type="ChEBI" id="CHEBI:15378"/>
        <dbReference type="ChEBI" id="CHEBI:15740"/>
        <dbReference type="ChEBI" id="CHEBI:37565"/>
        <dbReference type="ChEBI" id="CHEBI:58462"/>
        <dbReference type="EC" id="3.5.4.16"/>
    </reaction>
</comment>
<dbReference type="Gene3D" id="1.10.286.10">
    <property type="match status" value="1"/>
</dbReference>
<dbReference type="NCBIfam" id="NF006825">
    <property type="entry name" value="PRK09347.1-2"/>
    <property type="match status" value="1"/>
</dbReference>
<dbReference type="Pfam" id="PF01227">
    <property type="entry name" value="GTP_cyclohydroI"/>
    <property type="match status" value="1"/>
</dbReference>
<sequence length="215" mass="24044">MSEKEQFSRVLAHSHYAPNLDADSDEEVYDPKKEALVRSMLVALGENPTRDGLRRTPLRVAKAMDFLTSGYQLSAEDVIKKALFDEDCKEMVVVRDIEFYSLCEHHMLPFFGHAHVGYLPNGKVVGLSKIARVVDVFARRLQVQERLTNQVADALMTHLGAHGVAVVIEASHTCMMMRGVQKQRSTTVSSAMRGAFQDDPRTRAEFMSFIRSGAG</sequence>
<dbReference type="PANTHER" id="PTHR11109">
    <property type="entry name" value="GTP CYCLOHYDROLASE I"/>
    <property type="match status" value="1"/>
</dbReference>
<dbReference type="NCBIfam" id="TIGR00063">
    <property type="entry name" value="folE"/>
    <property type="match status" value="1"/>
</dbReference>
<evidence type="ECO:0000256" key="3">
    <source>
        <dbReference type="ARBA" id="ARBA00008085"/>
    </source>
</evidence>
<dbReference type="NCBIfam" id="NF006826">
    <property type="entry name" value="PRK09347.1-3"/>
    <property type="match status" value="1"/>
</dbReference>
<comment type="caution">
    <text evidence="8">The sequence shown here is derived from an EMBL/GenBank/DDBJ whole genome shotgun (WGS) entry which is preliminary data.</text>
</comment>
<dbReference type="InterPro" id="IPR001474">
    <property type="entry name" value="GTP_CycHdrlase_I"/>
</dbReference>
<feature type="binding site" evidence="6">
    <location>
        <position position="103"/>
    </location>
    <ligand>
        <name>Zn(2+)</name>
        <dbReference type="ChEBI" id="CHEBI:29105"/>
    </ligand>
</feature>
<evidence type="ECO:0000313" key="9">
    <source>
        <dbReference type="Proteomes" id="UP001564408"/>
    </source>
</evidence>
<feature type="binding site" evidence="6">
    <location>
        <position position="106"/>
    </location>
    <ligand>
        <name>Zn(2+)</name>
        <dbReference type="ChEBI" id="CHEBI:29105"/>
    </ligand>
</feature>
<feature type="binding site" evidence="6">
    <location>
        <position position="174"/>
    </location>
    <ligand>
        <name>Zn(2+)</name>
        <dbReference type="ChEBI" id="CHEBI:29105"/>
    </ligand>
</feature>
<comment type="subunit">
    <text evidence="6">Homopolymer.</text>
</comment>
<dbReference type="PANTHER" id="PTHR11109:SF7">
    <property type="entry name" value="GTP CYCLOHYDROLASE 1"/>
    <property type="match status" value="1"/>
</dbReference>
<keyword evidence="6" id="KW-0862">Zinc</keyword>
<dbReference type="PROSITE" id="PS00859">
    <property type="entry name" value="GTP_CYCLOHYDROL_1_1"/>
    <property type="match status" value="1"/>
</dbReference>
<feature type="domain" description="GTP cyclohydrolase I" evidence="7">
    <location>
        <begin position="34"/>
        <end position="210"/>
    </location>
</feature>
<comment type="pathway">
    <text evidence="2 6">Cofactor biosynthesis; 7,8-dihydroneopterin triphosphate biosynthesis; 7,8-dihydroneopterin triphosphate from GTP: step 1/1.</text>
</comment>
<dbReference type="InterPro" id="IPR018234">
    <property type="entry name" value="GTP_CycHdrlase_I_CS"/>
</dbReference>
<keyword evidence="9" id="KW-1185">Reference proteome</keyword>
<dbReference type="EC" id="3.5.4.16" evidence="6"/>
<keyword evidence="5 6" id="KW-0378">Hydrolase</keyword>